<dbReference type="EMBL" id="MFLF01000020">
    <property type="protein sequence ID" value="OGG59074.1"/>
    <property type="molecule type" value="Genomic_DNA"/>
</dbReference>
<dbReference type="Gene3D" id="2.40.50.140">
    <property type="entry name" value="Nucleic acid-binding proteins"/>
    <property type="match status" value="1"/>
</dbReference>
<dbReference type="STRING" id="1798492.A3C89_01545"/>
<evidence type="ECO:0000259" key="1">
    <source>
        <dbReference type="Pfam" id="PF11967"/>
    </source>
</evidence>
<dbReference type="InterPro" id="IPR022572">
    <property type="entry name" value="DNA_rep/recomb_RecO_N"/>
</dbReference>
<evidence type="ECO:0000313" key="2">
    <source>
        <dbReference type="EMBL" id="OGG59074.1"/>
    </source>
</evidence>
<dbReference type="InterPro" id="IPR012340">
    <property type="entry name" value="NA-bd_OB-fold"/>
</dbReference>
<protein>
    <recommendedName>
        <fullName evidence="1">DNA replication/recombination mediator RecO N-terminal domain-containing protein</fullName>
    </recommendedName>
</protein>
<dbReference type="Proteomes" id="UP000178794">
    <property type="component" value="Unassembled WGS sequence"/>
</dbReference>
<sequence length="174" mass="19951">MYRVYTTKALVCGAFDSMTADKTVQLFTRDAGMLYAASKSVREERSKQRYGLTEFSILTVSLIRGKAGWRITGVEPFMNVFTPLYTRQQRAFVRNLTRFLKRMVRGEEASAELFDMFIEAMVRAPEYEDLARAEQECMHRACVLLGYLPHEDVAALTDEVLRLHIERALAASHL</sequence>
<feature type="domain" description="DNA replication/recombination mediator RecO N-terminal" evidence="1">
    <location>
        <begin position="4"/>
        <end position="65"/>
    </location>
</feature>
<gene>
    <name evidence="2" type="ORF">A3C89_01545</name>
</gene>
<comment type="caution">
    <text evidence="2">The sequence shown here is derived from an EMBL/GenBank/DDBJ whole genome shotgun (WGS) entry which is preliminary data.</text>
</comment>
<name>A0A1F6DCB9_9BACT</name>
<dbReference type="AlphaFoldDB" id="A0A1F6DCB9"/>
<reference evidence="2 3" key="1">
    <citation type="journal article" date="2016" name="Nat. Commun.">
        <title>Thousands of microbial genomes shed light on interconnected biogeochemical processes in an aquifer system.</title>
        <authorList>
            <person name="Anantharaman K."/>
            <person name="Brown C.T."/>
            <person name="Hug L.A."/>
            <person name="Sharon I."/>
            <person name="Castelle C.J."/>
            <person name="Probst A.J."/>
            <person name="Thomas B.C."/>
            <person name="Singh A."/>
            <person name="Wilkins M.J."/>
            <person name="Karaoz U."/>
            <person name="Brodie E.L."/>
            <person name="Williams K.H."/>
            <person name="Hubbard S.S."/>
            <person name="Banfield J.F."/>
        </authorList>
    </citation>
    <scope>NUCLEOTIDE SEQUENCE [LARGE SCALE GENOMIC DNA]</scope>
</reference>
<organism evidence="2 3">
    <name type="scientific">Candidatus Kaiserbacteria bacterium RIFCSPHIGHO2_02_FULL_50_50</name>
    <dbReference type="NCBI Taxonomy" id="1798492"/>
    <lineage>
        <taxon>Bacteria</taxon>
        <taxon>Candidatus Kaiseribacteriota</taxon>
    </lineage>
</organism>
<proteinExistence type="predicted"/>
<dbReference type="Pfam" id="PF11967">
    <property type="entry name" value="RecO_N"/>
    <property type="match status" value="1"/>
</dbReference>
<accession>A0A1F6DCB9</accession>
<evidence type="ECO:0000313" key="3">
    <source>
        <dbReference type="Proteomes" id="UP000178794"/>
    </source>
</evidence>